<keyword evidence="6" id="KW-0539">Nucleus</keyword>
<dbReference type="STRING" id="1160509.A0A3N4IA46"/>
<evidence type="ECO:0000256" key="6">
    <source>
        <dbReference type="ARBA" id="ARBA00023242"/>
    </source>
</evidence>
<dbReference type="EMBL" id="ML119709">
    <property type="protein sequence ID" value="RPA78624.1"/>
    <property type="molecule type" value="Genomic_DNA"/>
</dbReference>
<feature type="repeat" description="WD" evidence="8">
    <location>
        <begin position="267"/>
        <end position="308"/>
    </location>
</feature>
<name>A0A3N4IA46_ASCIM</name>
<dbReference type="GO" id="GO:0030686">
    <property type="term" value="C:90S preribosome"/>
    <property type="evidence" value="ECO:0007669"/>
    <property type="project" value="TreeGrafter"/>
</dbReference>
<evidence type="ECO:0000256" key="1">
    <source>
        <dbReference type="ARBA" id="ARBA00004099"/>
    </source>
</evidence>
<dbReference type="InterPro" id="IPR019775">
    <property type="entry name" value="WD40_repeat_CS"/>
</dbReference>
<dbReference type="SMART" id="SM01033">
    <property type="entry name" value="BING4CT"/>
    <property type="match status" value="1"/>
</dbReference>
<keyword evidence="5" id="KW-0677">Repeat</keyword>
<proteinExistence type="predicted"/>
<feature type="compositionally biased region" description="Basic and acidic residues" evidence="9">
    <location>
        <begin position="444"/>
        <end position="461"/>
    </location>
</feature>
<dbReference type="OrthoDB" id="10251154at2759"/>
<evidence type="ECO:0000256" key="2">
    <source>
        <dbReference type="ARBA" id="ARBA00004604"/>
    </source>
</evidence>
<evidence type="ECO:0000313" key="11">
    <source>
        <dbReference type="EMBL" id="RPA78624.1"/>
    </source>
</evidence>
<keyword evidence="12" id="KW-1185">Reference proteome</keyword>
<dbReference type="GO" id="GO:0032040">
    <property type="term" value="C:small-subunit processome"/>
    <property type="evidence" value="ECO:0007669"/>
    <property type="project" value="TreeGrafter"/>
</dbReference>
<gene>
    <name evidence="11" type="ORF">BJ508DRAFT_241342</name>
</gene>
<feature type="region of interest" description="Disordered" evidence="9">
    <location>
        <begin position="442"/>
        <end position="469"/>
    </location>
</feature>
<dbReference type="InterPro" id="IPR040315">
    <property type="entry name" value="WDR46/Utp7"/>
</dbReference>
<dbReference type="Pfam" id="PF00400">
    <property type="entry name" value="WD40"/>
    <property type="match status" value="1"/>
</dbReference>
<comment type="function">
    <text evidence="1">Involved in nucleolar processing of pre-18S ribosomal RNA.</text>
</comment>
<evidence type="ECO:0000256" key="9">
    <source>
        <dbReference type="SAM" id="MobiDB-lite"/>
    </source>
</evidence>
<keyword evidence="4 8" id="KW-0853">WD repeat</keyword>
<organism evidence="11 12">
    <name type="scientific">Ascobolus immersus RN42</name>
    <dbReference type="NCBI Taxonomy" id="1160509"/>
    <lineage>
        <taxon>Eukaryota</taxon>
        <taxon>Fungi</taxon>
        <taxon>Dikarya</taxon>
        <taxon>Ascomycota</taxon>
        <taxon>Pezizomycotina</taxon>
        <taxon>Pezizomycetes</taxon>
        <taxon>Pezizales</taxon>
        <taxon>Ascobolaceae</taxon>
        <taxon>Ascobolus</taxon>
    </lineage>
</organism>
<dbReference type="PANTHER" id="PTHR14085:SF3">
    <property type="entry name" value="WD REPEAT-CONTAINING PROTEIN 46"/>
    <property type="match status" value="1"/>
</dbReference>
<evidence type="ECO:0000259" key="10">
    <source>
        <dbReference type="SMART" id="SM01033"/>
    </source>
</evidence>
<dbReference type="FunFam" id="2.130.10.10:FF:000378">
    <property type="entry name" value="U3 small nucleolar RNA-associated protein 7"/>
    <property type="match status" value="1"/>
</dbReference>
<protein>
    <recommendedName>
        <fullName evidence="7">U three protein 7</fullName>
    </recommendedName>
</protein>
<evidence type="ECO:0000256" key="8">
    <source>
        <dbReference type="PROSITE-ProRule" id="PRU00221"/>
    </source>
</evidence>
<dbReference type="SUPFAM" id="SSF50978">
    <property type="entry name" value="WD40 repeat-like"/>
    <property type="match status" value="1"/>
</dbReference>
<sequence length="534" mass="60027">MASAAPTALATAPATTKEMTVKDLGRGAPVAIHNVKDKKLRGNLKKLEKRYKDAAKSIADSSMLLQESAGFLQAEGMEKTWKFQQKDIVKEVDVSTAAKSFSLKLDTFGPYYHSYTRNGRHLLLAGAKGHLAAFDWREGTLHFEIHLRETIRDCTFLHNEQYNAVAQKKYAYIYDFQGTELHKLPAHIEVTHMEFLPYHFLLVTVGNAGYLKYQDTSTGQLVTEIRTGMGAPTAMAQNPRNAIILLGHTNGTVTMWSPNLHEPHVKVLCHHGPVRCIAVNRLGTYMVTGGADSKVHVWDLRHYRQVHTYYTPTPPTSLSISDTGLLCIADGPRVNIFRNGLSKKQDRPYLSHMIPGVQITQTSFVPFEDILGISHSKGFDSIIVPGAGEANFDAMEANPFETSKQRREMEVRSLLDKIAPEMIAMDPDMIGKVDRSAVALAKQEAQDERAGRKKEETEEQKRKRMRGKNSAMKRYVRKKNANNVIDAKTLRYEELKKQREARKLGLQSEAEKLGPALERFARPTRHKFGGDKDE</sequence>
<dbReference type="GO" id="GO:0000462">
    <property type="term" value="P:maturation of SSU-rRNA from tricistronic rRNA transcript (SSU-rRNA, 5.8S rRNA, LSU-rRNA)"/>
    <property type="evidence" value="ECO:0007669"/>
    <property type="project" value="TreeGrafter"/>
</dbReference>
<accession>A0A3N4IA46</accession>
<keyword evidence="3" id="KW-0698">rRNA processing</keyword>
<feature type="region of interest" description="Disordered" evidence="9">
    <location>
        <begin position="515"/>
        <end position="534"/>
    </location>
</feature>
<dbReference type="Proteomes" id="UP000275078">
    <property type="component" value="Unassembled WGS sequence"/>
</dbReference>
<dbReference type="InterPro" id="IPR015943">
    <property type="entry name" value="WD40/YVTN_repeat-like_dom_sf"/>
</dbReference>
<evidence type="ECO:0000256" key="5">
    <source>
        <dbReference type="ARBA" id="ARBA00022737"/>
    </source>
</evidence>
<feature type="domain" description="BING4 C-terminal" evidence="10">
    <location>
        <begin position="348"/>
        <end position="427"/>
    </location>
</feature>
<evidence type="ECO:0000256" key="4">
    <source>
        <dbReference type="ARBA" id="ARBA00022574"/>
    </source>
</evidence>
<dbReference type="PANTHER" id="PTHR14085">
    <property type="entry name" value="WD-REPEAT PROTEIN BING4"/>
    <property type="match status" value="1"/>
</dbReference>
<dbReference type="Pfam" id="PF08149">
    <property type="entry name" value="BING4CT"/>
    <property type="match status" value="1"/>
</dbReference>
<evidence type="ECO:0000256" key="7">
    <source>
        <dbReference type="ARBA" id="ARBA00076453"/>
    </source>
</evidence>
<dbReference type="Gene3D" id="2.130.10.10">
    <property type="entry name" value="YVTN repeat-like/Quinoprotein amine dehydrogenase"/>
    <property type="match status" value="2"/>
</dbReference>
<dbReference type="InterPro" id="IPR001680">
    <property type="entry name" value="WD40_rpt"/>
</dbReference>
<evidence type="ECO:0000256" key="3">
    <source>
        <dbReference type="ARBA" id="ARBA00022552"/>
    </source>
</evidence>
<dbReference type="SMART" id="SM00320">
    <property type="entry name" value="WD40"/>
    <property type="match status" value="3"/>
</dbReference>
<dbReference type="PROSITE" id="PS00678">
    <property type="entry name" value="WD_REPEATS_1"/>
    <property type="match status" value="1"/>
</dbReference>
<dbReference type="InterPro" id="IPR036322">
    <property type="entry name" value="WD40_repeat_dom_sf"/>
</dbReference>
<dbReference type="PROSITE" id="PS50082">
    <property type="entry name" value="WD_REPEATS_2"/>
    <property type="match status" value="1"/>
</dbReference>
<dbReference type="InterPro" id="IPR012952">
    <property type="entry name" value="BING4_C_dom"/>
</dbReference>
<dbReference type="AlphaFoldDB" id="A0A3N4IA46"/>
<comment type="subcellular location">
    <subcellularLocation>
        <location evidence="2">Nucleus</location>
        <location evidence="2">Nucleolus</location>
    </subcellularLocation>
</comment>
<evidence type="ECO:0000313" key="12">
    <source>
        <dbReference type="Proteomes" id="UP000275078"/>
    </source>
</evidence>
<reference evidence="11 12" key="1">
    <citation type="journal article" date="2018" name="Nat. Ecol. Evol.">
        <title>Pezizomycetes genomes reveal the molecular basis of ectomycorrhizal truffle lifestyle.</title>
        <authorList>
            <person name="Murat C."/>
            <person name="Payen T."/>
            <person name="Noel B."/>
            <person name="Kuo A."/>
            <person name="Morin E."/>
            <person name="Chen J."/>
            <person name="Kohler A."/>
            <person name="Krizsan K."/>
            <person name="Balestrini R."/>
            <person name="Da Silva C."/>
            <person name="Montanini B."/>
            <person name="Hainaut M."/>
            <person name="Levati E."/>
            <person name="Barry K.W."/>
            <person name="Belfiori B."/>
            <person name="Cichocki N."/>
            <person name="Clum A."/>
            <person name="Dockter R.B."/>
            <person name="Fauchery L."/>
            <person name="Guy J."/>
            <person name="Iotti M."/>
            <person name="Le Tacon F."/>
            <person name="Lindquist E.A."/>
            <person name="Lipzen A."/>
            <person name="Malagnac F."/>
            <person name="Mello A."/>
            <person name="Molinier V."/>
            <person name="Miyauchi S."/>
            <person name="Poulain J."/>
            <person name="Riccioni C."/>
            <person name="Rubini A."/>
            <person name="Sitrit Y."/>
            <person name="Splivallo R."/>
            <person name="Traeger S."/>
            <person name="Wang M."/>
            <person name="Zifcakova L."/>
            <person name="Wipf D."/>
            <person name="Zambonelli A."/>
            <person name="Paolocci F."/>
            <person name="Nowrousian M."/>
            <person name="Ottonello S."/>
            <person name="Baldrian P."/>
            <person name="Spatafora J.W."/>
            <person name="Henrissat B."/>
            <person name="Nagy L.G."/>
            <person name="Aury J.M."/>
            <person name="Wincker P."/>
            <person name="Grigoriev I.V."/>
            <person name="Bonfante P."/>
            <person name="Martin F.M."/>
        </authorList>
    </citation>
    <scope>NUCLEOTIDE SEQUENCE [LARGE SCALE GENOMIC DNA]</scope>
    <source>
        <strain evidence="11 12">RN42</strain>
    </source>
</reference>
<dbReference type="PROSITE" id="PS50294">
    <property type="entry name" value="WD_REPEATS_REGION"/>
    <property type="match status" value="1"/>
</dbReference>